<proteinExistence type="predicted"/>
<reference evidence="2" key="1">
    <citation type="journal article" date="2019" name="Int. J. Syst. Evol. Microbiol.">
        <title>The Global Catalogue of Microorganisms (GCM) 10K type strain sequencing project: providing services to taxonomists for standard genome sequencing and annotation.</title>
        <authorList>
            <consortium name="The Broad Institute Genomics Platform"/>
            <consortium name="The Broad Institute Genome Sequencing Center for Infectious Disease"/>
            <person name="Wu L."/>
            <person name="Ma J."/>
        </authorList>
    </citation>
    <scope>NUCLEOTIDE SEQUENCE [LARGE SCALE GENOMIC DNA]</scope>
    <source>
        <strain evidence="2">CGMCC 1.15111</strain>
    </source>
</reference>
<dbReference type="SUPFAM" id="SSF53335">
    <property type="entry name" value="S-adenosyl-L-methionine-dependent methyltransferases"/>
    <property type="match status" value="1"/>
</dbReference>
<protein>
    <submittedName>
        <fullName evidence="1">Uncharacterized protein</fullName>
    </submittedName>
</protein>
<dbReference type="CDD" id="cd02440">
    <property type="entry name" value="AdoMet_MTases"/>
    <property type="match status" value="1"/>
</dbReference>
<evidence type="ECO:0000313" key="2">
    <source>
        <dbReference type="Proteomes" id="UP000658258"/>
    </source>
</evidence>
<name>A0ABQ3I366_9BACT</name>
<sequence length="246" mass="28590">MQKAYEEKYHDIETDHFWFKARREFILKLFKETDRNSSILDIGCSSGILLKELALNGFNPDHLYGLDISPEAISNCKSNGLKNAFVMDGHSPDFDQQFDIIVASDNLEHLKDDKLALKNWFNTLKPGGRLYVFVPAYMFLWSQHDEVNMHYRRYTKKELSRKLSEAGFRIERTSYWNVTLFFPLYLKRKLNNLTKSKAENIHGDIERIPTGNGLLLALLSLENKLLKSFNAPFGVSTFCVAYKPRH</sequence>
<organism evidence="1 2">
    <name type="scientific">Roseivirga thermotolerans</name>
    <dbReference type="NCBI Taxonomy" id="1758176"/>
    <lineage>
        <taxon>Bacteria</taxon>
        <taxon>Pseudomonadati</taxon>
        <taxon>Bacteroidota</taxon>
        <taxon>Cytophagia</taxon>
        <taxon>Cytophagales</taxon>
        <taxon>Roseivirgaceae</taxon>
        <taxon>Roseivirga</taxon>
    </lineage>
</organism>
<dbReference type="Proteomes" id="UP000658258">
    <property type="component" value="Unassembled WGS sequence"/>
</dbReference>
<keyword evidence="2" id="KW-1185">Reference proteome</keyword>
<dbReference type="InterPro" id="IPR029063">
    <property type="entry name" value="SAM-dependent_MTases_sf"/>
</dbReference>
<dbReference type="PANTHER" id="PTHR43861">
    <property type="entry name" value="TRANS-ACONITATE 2-METHYLTRANSFERASE-RELATED"/>
    <property type="match status" value="1"/>
</dbReference>
<gene>
    <name evidence="1" type="ORF">GCM10011340_13830</name>
</gene>
<comment type="caution">
    <text evidence="1">The sequence shown here is derived from an EMBL/GenBank/DDBJ whole genome shotgun (WGS) entry which is preliminary data.</text>
</comment>
<dbReference type="Gene3D" id="3.40.50.150">
    <property type="entry name" value="Vaccinia Virus protein VP39"/>
    <property type="match status" value="1"/>
</dbReference>
<dbReference type="Pfam" id="PF13489">
    <property type="entry name" value="Methyltransf_23"/>
    <property type="match status" value="1"/>
</dbReference>
<evidence type="ECO:0000313" key="1">
    <source>
        <dbReference type="EMBL" id="GHE60246.1"/>
    </source>
</evidence>
<dbReference type="EMBL" id="BNAG01000002">
    <property type="protein sequence ID" value="GHE60246.1"/>
    <property type="molecule type" value="Genomic_DNA"/>
</dbReference>
<accession>A0ABQ3I366</accession>
<dbReference type="RefSeq" id="WP_189629504.1">
    <property type="nucleotide sequence ID" value="NZ_BNAG01000002.1"/>
</dbReference>